<organism evidence="1 2">
    <name type="scientific">Flavobacterium cupreum</name>
    <dbReference type="NCBI Taxonomy" id="2133766"/>
    <lineage>
        <taxon>Bacteria</taxon>
        <taxon>Pseudomonadati</taxon>
        <taxon>Bacteroidota</taxon>
        <taxon>Flavobacteriia</taxon>
        <taxon>Flavobacteriales</taxon>
        <taxon>Flavobacteriaceae</taxon>
        <taxon>Flavobacterium</taxon>
    </lineage>
</organism>
<gene>
    <name evidence="1" type="ORF">D0817_23465</name>
</gene>
<protein>
    <submittedName>
        <fullName evidence="1">Glycoside hydrolase family 125 protein</fullName>
    </submittedName>
</protein>
<comment type="caution">
    <text evidence="1">The sequence shown here is derived from an EMBL/GenBank/DDBJ whole genome shotgun (WGS) entry which is preliminary data.</text>
</comment>
<dbReference type="InterPro" id="IPR006311">
    <property type="entry name" value="TAT_signal"/>
</dbReference>
<reference evidence="2" key="1">
    <citation type="journal article" date="2019" name="Syst. Appl. Microbiol.">
        <title>Flavobacterium circumlabens sp. nov. and Flavobacterium cupreum sp. nov., two psychrotrophic species isolated from Antarctic environmental samples.</title>
        <authorList>
            <person name="Kralova S."/>
            <person name="Busse H.-J."/>
            <person name="Svec P."/>
            <person name="Maslanova I."/>
            <person name="Stankova E."/>
            <person name="Bartak M."/>
            <person name="Sedlacek I."/>
        </authorList>
    </citation>
    <scope>NUCLEOTIDE SEQUENCE [LARGE SCALE GENOMIC DNA]</scope>
    <source>
        <strain evidence="2">CCM 8825</strain>
    </source>
</reference>
<dbReference type="GO" id="GO:0016787">
    <property type="term" value="F:hydrolase activity"/>
    <property type="evidence" value="ECO:0007669"/>
    <property type="project" value="UniProtKB-KW"/>
</dbReference>
<dbReference type="GO" id="GO:0005975">
    <property type="term" value="P:carbohydrate metabolic process"/>
    <property type="evidence" value="ECO:0007669"/>
    <property type="project" value="InterPro"/>
</dbReference>
<sequence>MYKRRDFIKGTVIAGLGITLLPEMVFAKMPVFDYKSLRPALADRRFISKAVEKEIVEVSKKIKDKELAWLFSNCFPNTLDTTVFTTVKDNKPDTYIITGDIDAMWLRDSSAQVWPYLPLMKNDTELEKMIAGVINRHAYYVLIDPYANAFFNDNERKGHNDETLMKPGVHERKWEVDSLCYVIRLAYGYWKQNADKSCFDSTWLKAMKEIVATFKNQQRKSNNGSYNFKRVTNRPTDTAAGGGAGAPVNPIGLIASVFRPSDDGTVFPFLIPSNYFAVVSLRQLAEIVEKQFQDETFSSECLQLANEVENALKEYAVINHKKAGEILAYEIDGFGGCYLIDDSNIPSLLSLPYLGAINVNTPLYKNTRKFLLTPGNHPYYAEGKVAKGITGPHVGRDMIWPMSIIMRGITSNDEMEIKECIEMLKKSHGGTGFMHEAFYKDDATKFTRKWFAWANTLFGEFIIKLADERPHLLS</sequence>
<dbReference type="EMBL" id="QWDM01000022">
    <property type="protein sequence ID" value="RUT67974.1"/>
    <property type="molecule type" value="Genomic_DNA"/>
</dbReference>
<dbReference type="PANTHER" id="PTHR31047">
    <property type="entry name" value="MEIOTICALLY UP-REGULATED GENE 157 PROTEIN"/>
    <property type="match status" value="1"/>
</dbReference>
<dbReference type="AlphaFoldDB" id="A0A434A0S2"/>
<dbReference type="RefSeq" id="WP_127340715.1">
    <property type="nucleotide sequence ID" value="NZ_QWDM01000022.1"/>
</dbReference>
<dbReference type="PIRSF" id="PIRSF028846">
    <property type="entry name" value="UCP028846"/>
    <property type="match status" value="1"/>
</dbReference>
<accession>A0A434A0S2</accession>
<dbReference type="InterPro" id="IPR008928">
    <property type="entry name" value="6-hairpin_glycosidase_sf"/>
</dbReference>
<dbReference type="Pfam" id="PF06824">
    <property type="entry name" value="Glyco_hydro_125"/>
    <property type="match status" value="1"/>
</dbReference>
<keyword evidence="1" id="KW-0378">Hydrolase</keyword>
<proteinExistence type="predicted"/>
<dbReference type="SUPFAM" id="SSF48208">
    <property type="entry name" value="Six-hairpin glycosidases"/>
    <property type="match status" value="1"/>
</dbReference>
<dbReference type="PROSITE" id="PS51318">
    <property type="entry name" value="TAT"/>
    <property type="match status" value="1"/>
</dbReference>
<dbReference type="PANTHER" id="PTHR31047:SF0">
    <property type="entry name" value="MEIOTICALLY UP-REGULATED GENE 157 PROTEIN"/>
    <property type="match status" value="1"/>
</dbReference>
<dbReference type="InterPro" id="IPR012341">
    <property type="entry name" value="6hp_glycosidase-like_sf"/>
</dbReference>
<name>A0A434A0S2_9FLAO</name>
<dbReference type="Proteomes" id="UP000288102">
    <property type="component" value="Unassembled WGS sequence"/>
</dbReference>
<dbReference type="InterPro" id="IPR008313">
    <property type="entry name" value="GH125"/>
</dbReference>
<dbReference type="Gene3D" id="1.50.10.10">
    <property type="match status" value="1"/>
</dbReference>
<keyword evidence="2" id="KW-1185">Reference proteome</keyword>
<dbReference type="OrthoDB" id="181472at2"/>
<evidence type="ECO:0000313" key="2">
    <source>
        <dbReference type="Proteomes" id="UP000288102"/>
    </source>
</evidence>
<evidence type="ECO:0000313" key="1">
    <source>
        <dbReference type="EMBL" id="RUT67974.1"/>
    </source>
</evidence>
<dbReference type="SMART" id="SM01149">
    <property type="entry name" value="DUF1237"/>
    <property type="match status" value="1"/>
</dbReference>